<reference evidence="1" key="2">
    <citation type="submission" date="2021-04" db="EMBL/GenBank/DDBJ databases">
        <authorList>
            <person name="Gilroy R."/>
        </authorList>
    </citation>
    <scope>NUCLEOTIDE SEQUENCE</scope>
    <source>
        <strain evidence="1">1068</strain>
    </source>
</reference>
<gene>
    <name evidence="1" type="ORF">H9809_09895</name>
</gene>
<name>A0A9D2FRL6_9FIRM</name>
<evidence type="ECO:0000313" key="2">
    <source>
        <dbReference type="Proteomes" id="UP000824056"/>
    </source>
</evidence>
<accession>A0A9D2FRL6</accession>
<protein>
    <submittedName>
        <fullName evidence="1">Uncharacterized protein</fullName>
    </submittedName>
</protein>
<dbReference type="AlphaFoldDB" id="A0A9D2FRL6"/>
<reference evidence="1" key="1">
    <citation type="journal article" date="2021" name="PeerJ">
        <title>Extensive microbial diversity within the chicken gut microbiome revealed by metagenomics and culture.</title>
        <authorList>
            <person name="Gilroy R."/>
            <person name="Ravi A."/>
            <person name="Getino M."/>
            <person name="Pursley I."/>
            <person name="Horton D.L."/>
            <person name="Alikhan N.F."/>
            <person name="Baker D."/>
            <person name="Gharbi K."/>
            <person name="Hall N."/>
            <person name="Watson M."/>
            <person name="Adriaenssens E.M."/>
            <person name="Foster-Nyarko E."/>
            <person name="Jarju S."/>
            <person name="Secka A."/>
            <person name="Antonio M."/>
            <person name="Oren A."/>
            <person name="Chaudhuri R.R."/>
            <person name="La Ragione R."/>
            <person name="Hildebrand F."/>
            <person name="Pallen M.J."/>
        </authorList>
    </citation>
    <scope>NUCLEOTIDE SEQUENCE</scope>
    <source>
        <strain evidence="1">1068</strain>
    </source>
</reference>
<comment type="caution">
    <text evidence="1">The sequence shown here is derived from an EMBL/GenBank/DDBJ whole genome shotgun (WGS) entry which is preliminary data.</text>
</comment>
<evidence type="ECO:0000313" key="1">
    <source>
        <dbReference type="EMBL" id="HIZ66193.1"/>
    </source>
</evidence>
<sequence length="124" mass="13879">MRKRRKIIRQNRNSTEKKIKNFTYAGKWSSNKGESLGEILAAFLLSVLALLLLSTMLLSSAKLLLAAKSRRTSFYQAFNAIEKGGGTPEPAKLRIEGTEIPGLILDIEIYRDKEKGFWAYEAAG</sequence>
<dbReference type="EMBL" id="DXBG01000231">
    <property type="protein sequence ID" value="HIZ66193.1"/>
    <property type="molecule type" value="Genomic_DNA"/>
</dbReference>
<dbReference type="Proteomes" id="UP000824056">
    <property type="component" value="Unassembled WGS sequence"/>
</dbReference>
<proteinExistence type="predicted"/>
<organism evidence="1 2">
    <name type="scientific">Candidatus Blautia pullicola</name>
    <dbReference type="NCBI Taxonomy" id="2838498"/>
    <lineage>
        <taxon>Bacteria</taxon>
        <taxon>Bacillati</taxon>
        <taxon>Bacillota</taxon>
        <taxon>Clostridia</taxon>
        <taxon>Lachnospirales</taxon>
        <taxon>Lachnospiraceae</taxon>
        <taxon>Blautia</taxon>
    </lineage>
</organism>